<dbReference type="PROSITE" id="PS51319">
    <property type="entry name" value="TFIIS_N"/>
    <property type="match status" value="1"/>
</dbReference>
<dbReference type="SUPFAM" id="SSF57783">
    <property type="entry name" value="Zinc beta-ribbon"/>
    <property type="match status" value="1"/>
</dbReference>
<dbReference type="FunFam" id="1.10.472.30:FF:000003">
    <property type="entry name" value="Transcription elongation factor S-II"/>
    <property type="match status" value="1"/>
</dbReference>
<dbReference type="InterPro" id="IPR035100">
    <property type="entry name" value="TF_IIS-typ"/>
</dbReference>
<proteinExistence type="inferred from homology"/>
<dbReference type="InterPro" id="IPR003617">
    <property type="entry name" value="TFIIS/CRSP70_N_sub"/>
</dbReference>
<dbReference type="InterPro" id="IPR001222">
    <property type="entry name" value="Znf_TFIIS"/>
</dbReference>
<keyword evidence="5 7" id="KW-0539">Nucleus</keyword>
<dbReference type="InterPro" id="IPR035441">
    <property type="entry name" value="TFIIS/LEDGF_dom_sf"/>
</dbReference>
<dbReference type="InterPro" id="IPR003618">
    <property type="entry name" value="TFIIS_cen_dom"/>
</dbReference>
<dbReference type="SMART" id="SM00440">
    <property type="entry name" value="ZnF_C2C2"/>
    <property type="match status" value="1"/>
</dbReference>
<evidence type="ECO:0000259" key="10">
    <source>
        <dbReference type="PROSITE" id="PS51133"/>
    </source>
</evidence>
<evidence type="ECO:0000313" key="13">
    <source>
        <dbReference type="EMBL" id="CEH15456.1"/>
    </source>
</evidence>
<dbReference type="SUPFAM" id="SSF47676">
    <property type="entry name" value="Conserved domain common to transcription factors TFIIS, elongin A, CRSP70"/>
    <property type="match status" value="1"/>
</dbReference>
<dbReference type="NCBIfam" id="TIGR01385">
    <property type="entry name" value="TFSII"/>
    <property type="match status" value="1"/>
</dbReference>
<keyword evidence="2 8" id="KW-0479">Metal-binding</keyword>
<dbReference type="AlphaFoldDB" id="A0A0P1BHB6"/>
<organism evidence="13 14">
    <name type="scientific">Ceraceosorus bombacis</name>
    <dbReference type="NCBI Taxonomy" id="401625"/>
    <lineage>
        <taxon>Eukaryota</taxon>
        <taxon>Fungi</taxon>
        <taxon>Dikarya</taxon>
        <taxon>Basidiomycota</taxon>
        <taxon>Ustilaginomycotina</taxon>
        <taxon>Exobasidiomycetes</taxon>
        <taxon>Ceraceosorales</taxon>
        <taxon>Ceraceosoraceae</taxon>
        <taxon>Ceraceosorus</taxon>
    </lineage>
</organism>
<dbReference type="InterPro" id="IPR006289">
    <property type="entry name" value="TFSII"/>
</dbReference>
<accession>A0A0P1BHB6</accession>
<dbReference type="PROSITE" id="PS51133">
    <property type="entry name" value="ZF_TFIIS_2"/>
    <property type="match status" value="1"/>
</dbReference>
<protein>
    <recommendedName>
        <fullName evidence="8">Transcription elongation factor</fullName>
    </recommendedName>
</protein>
<dbReference type="SMART" id="SM00510">
    <property type="entry name" value="TFS2M"/>
    <property type="match status" value="1"/>
</dbReference>
<reference evidence="14" key="1">
    <citation type="submission" date="2014-09" db="EMBL/GenBank/DDBJ databases">
        <authorList>
            <person name="Sharma Rahul"/>
            <person name="Thines Marco"/>
        </authorList>
    </citation>
    <scope>NUCLEOTIDE SEQUENCE [LARGE SCALE GENOMIC DNA]</scope>
</reference>
<dbReference type="Gene3D" id="1.10.472.30">
    <property type="entry name" value="Transcription elongation factor S-II, central domain"/>
    <property type="match status" value="1"/>
</dbReference>
<dbReference type="GO" id="GO:0000977">
    <property type="term" value="F:RNA polymerase II transcription regulatory region sequence-specific DNA binding"/>
    <property type="evidence" value="ECO:0007669"/>
    <property type="project" value="TreeGrafter"/>
</dbReference>
<evidence type="ECO:0000256" key="5">
    <source>
        <dbReference type="ARBA" id="ARBA00023242"/>
    </source>
</evidence>
<evidence type="ECO:0000256" key="9">
    <source>
        <dbReference type="SAM" id="MobiDB-lite"/>
    </source>
</evidence>
<keyword evidence="13" id="KW-0648">Protein biosynthesis</keyword>
<evidence type="ECO:0000256" key="8">
    <source>
        <dbReference type="RuleBase" id="RU368078"/>
    </source>
</evidence>
<dbReference type="GO" id="GO:0008270">
    <property type="term" value="F:zinc ion binding"/>
    <property type="evidence" value="ECO:0007669"/>
    <property type="project" value="UniProtKB-UniRule"/>
</dbReference>
<dbReference type="FunFam" id="2.20.25.10:FF:000001">
    <property type="entry name" value="Probable Transcription elongation factor S-II"/>
    <property type="match status" value="1"/>
</dbReference>
<dbReference type="PANTHER" id="PTHR11477">
    <property type="entry name" value="TRANSCRIPTION FACTOR S-II ZINC FINGER DOMAIN-CONTAINING PROTEIN"/>
    <property type="match status" value="1"/>
</dbReference>
<evidence type="ECO:0000259" key="11">
    <source>
        <dbReference type="PROSITE" id="PS51319"/>
    </source>
</evidence>
<feature type="domain" description="TFIIS-type" evidence="10">
    <location>
        <begin position="270"/>
        <end position="310"/>
    </location>
</feature>
<keyword evidence="3 6" id="KW-0863">Zinc-finger</keyword>
<evidence type="ECO:0000256" key="3">
    <source>
        <dbReference type="ARBA" id="ARBA00022771"/>
    </source>
</evidence>
<dbReference type="SMART" id="SM00509">
    <property type="entry name" value="TFS2N"/>
    <property type="match status" value="1"/>
</dbReference>
<dbReference type="GO" id="GO:0006362">
    <property type="term" value="P:transcription elongation by RNA polymerase I"/>
    <property type="evidence" value="ECO:0007669"/>
    <property type="project" value="TreeGrafter"/>
</dbReference>
<name>A0A0P1BHB6_9BASI</name>
<dbReference type="SUPFAM" id="SSF46942">
    <property type="entry name" value="Elongation factor TFIIS domain 2"/>
    <property type="match status" value="1"/>
</dbReference>
<dbReference type="PROSITE" id="PS51321">
    <property type="entry name" value="TFIIS_CENTRAL"/>
    <property type="match status" value="1"/>
</dbReference>
<keyword evidence="8" id="KW-0804">Transcription</keyword>
<dbReference type="GO" id="GO:0031564">
    <property type="term" value="P:transcription antitermination"/>
    <property type="evidence" value="ECO:0007669"/>
    <property type="project" value="TreeGrafter"/>
</dbReference>
<dbReference type="STRING" id="401625.A0A0P1BHB6"/>
<evidence type="ECO:0000313" key="14">
    <source>
        <dbReference type="Proteomes" id="UP000054845"/>
    </source>
</evidence>
<comment type="function">
    <text evidence="8">Necessary for efficient RNA polymerase II transcription elongation past template-encoded arresting sites.</text>
</comment>
<dbReference type="EMBL" id="CCYA01000264">
    <property type="protein sequence ID" value="CEH15456.1"/>
    <property type="molecule type" value="Genomic_DNA"/>
</dbReference>
<evidence type="ECO:0000259" key="12">
    <source>
        <dbReference type="PROSITE" id="PS51321"/>
    </source>
</evidence>
<keyword evidence="14" id="KW-1185">Reference proteome</keyword>
<feature type="domain" description="TFIIS N-terminal" evidence="11">
    <location>
        <begin position="7"/>
        <end position="83"/>
    </location>
</feature>
<comment type="similarity">
    <text evidence="8">Belongs to the TFS-II family.</text>
</comment>
<dbReference type="GO" id="GO:0003746">
    <property type="term" value="F:translation elongation factor activity"/>
    <property type="evidence" value="ECO:0007669"/>
    <property type="project" value="UniProtKB-KW"/>
</dbReference>
<dbReference type="GO" id="GO:0031440">
    <property type="term" value="P:regulation of mRNA 3'-end processing"/>
    <property type="evidence" value="ECO:0007669"/>
    <property type="project" value="TreeGrafter"/>
</dbReference>
<keyword evidence="4 8" id="KW-0862">Zinc</keyword>
<dbReference type="Gene3D" id="2.20.25.10">
    <property type="match status" value="1"/>
</dbReference>
<feature type="region of interest" description="Disordered" evidence="9">
    <location>
        <begin position="75"/>
        <end position="139"/>
    </location>
</feature>
<dbReference type="Proteomes" id="UP000054845">
    <property type="component" value="Unassembled WGS sequence"/>
</dbReference>
<keyword evidence="13" id="KW-0251">Elongation factor</keyword>
<dbReference type="GO" id="GO:0006368">
    <property type="term" value="P:transcription elongation by RNA polymerase II"/>
    <property type="evidence" value="ECO:0007669"/>
    <property type="project" value="InterPro"/>
</dbReference>
<feature type="compositionally biased region" description="Polar residues" evidence="9">
    <location>
        <begin position="96"/>
        <end position="109"/>
    </location>
</feature>
<dbReference type="GO" id="GO:0001139">
    <property type="term" value="F:RNA polymerase II complex recruiting activity"/>
    <property type="evidence" value="ECO:0007669"/>
    <property type="project" value="TreeGrafter"/>
</dbReference>
<evidence type="ECO:0000256" key="1">
    <source>
        <dbReference type="ARBA" id="ARBA00004123"/>
    </source>
</evidence>
<keyword evidence="8" id="KW-0805">Transcription regulation</keyword>
<feature type="domain" description="TFIIS central" evidence="12">
    <location>
        <begin position="151"/>
        <end position="267"/>
    </location>
</feature>
<dbReference type="CDD" id="cd13749">
    <property type="entry name" value="Zn-ribbon_TFIIS"/>
    <property type="match status" value="1"/>
</dbReference>
<dbReference type="Gene3D" id="1.20.930.10">
    <property type="entry name" value="Conserved domain common to transcription factors TFIIS, elongin A, CRSP70"/>
    <property type="match status" value="1"/>
</dbReference>
<comment type="subcellular location">
    <subcellularLocation>
        <location evidence="1 7 8">Nucleus</location>
    </subcellularLocation>
</comment>
<dbReference type="Pfam" id="PF01096">
    <property type="entry name" value="Zn_ribbon_TFIIS"/>
    <property type="match status" value="1"/>
</dbReference>
<evidence type="ECO:0000256" key="4">
    <source>
        <dbReference type="ARBA" id="ARBA00022833"/>
    </source>
</evidence>
<evidence type="ECO:0000256" key="7">
    <source>
        <dbReference type="PROSITE-ProRule" id="PRU00649"/>
    </source>
</evidence>
<dbReference type="GO" id="GO:0005634">
    <property type="term" value="C:nucleus"/>
    <property type="evidence" value="ECO:0007669"/>
    <property type="project" value="UniProtKB-SubCell"/>
</dbReference>
<evidence type="ECO:0000256" key="2">
    <source>
        <dbReference type="ARBA" id="ARBA00022723"/>
    </source>
</evidence>
<dbReference type="Pfam" id="PF08711">
    <property type="entry name" value="Med26"/>
    <property type="match status" value="1"/>
</dbReference>
<dbReference type="PANTHER" id="PTHR11477:SF0">
    <property type="entry name" value="IP08861P-RELATED"/>
    <property type="match status" value="1"/>
</dbReference>
<dbReference type="InterPro" id="IPR017923">
    <property type="entry name" value="TFIIS_N"/>
</dbReference>
<dbReference type="Pfam" id="PF07500">
    <property type="entry name" value="TFIIS_M"/>
    <property type="match status" value="1"/>
</dbReference>
<dbReference type="PIRSF" id="PIRSF006704">
    <property type="entry name" value="TF_IIS"/>
    <property type="match status" value="1"/>
</dbReference>
<sequence length="312" mass="33835">MPLSIPEIVKLREEVVSAAAESRFKDVGAILSKLKAGVAASEDVIRQTKIGQAVGKLRNSTDKATSQAAKELVTGWKAQVEKQRGGANGSVKKKASSPQAPSTPRTPATSDRAASAPKTPASPVTPVVKDASSAGKTSKTSLDFQKLGDKTRNACLKLLYDALEIGSDADPAIIFQRALAIERATFTIVGKEEVSGDYRSKIRSLSLNLKDAKNPSLRQRVVEGILPADVLIQMKPEEMASDEVKAEREKLQVQNLFGSKAAEDQAAETDAFECGRCKQRKTRYYQKQTRSADEPMTTFVTCVVCNNKWKFC</sequence>
<keyword evidence="8" id="KW-0238">DNA-binding</keyword>
<dbReference type="OrthoDB" id="44867at2759"/>
<dbReference type="InterPro" id="IPR036575">
    <property type="entry name" value="TFIIS_cen_dom_sf"/>
</dbReference>
<evidence type="ECO:0000256" key="6">
    <source>
        <dbReference type="PROSITE-ProRule" id="PRU00472"/>
    </source>
</evidence>